<keyword evidence="2" id="KW-1185">Reference proteome</keyword>
<evidence type="ECO:0000313" key="1">
    <source>
        <dbReference type="EMBL" id="RZC57419.1"/>
    </source>
</evidence>
<organism evidence="1 2">
    <name type="scientific">Papaver somniferum</name>
    <name type="common">Opium poppy</name>
    <dbReference type="NCBI Taxonomy" id="3469"/>
    <lineage>
        <taxon>Eukaryota</taxon>
        <taxon>Viridiplantae</taxon>
        <taxon>Streptophyta</taxon>
        <taxon>Embryophyta</taxon>
        <taxon>Tracheophyta</taxon>
        <taxon>Spermatophyta</taxon>
        <taxon>Magnoliopsida</taxon>
        <taxon>Ranunculales</taxon>
        <taxon>Papaveraceae</taxon>
        <taxon>Papaveroideae</taxon>
        <taxon>Papaver</taxon>
    </lineage>
</organism>
<accession>A0A4Y7JCF4</accession>
<evidence type="ECO:0000313" key="2">
    <source>
        <dbReference type="Proteomes" id="UP000316621"/>
    </source>
</evidence>
<name>A0A4Y7JCF4_PAPSO</name>
<dbReference type="EMBL" id="CM010718">
    <property type="protein sequence ID" value="RZC57419.1"/>
    <property type="molecule type" value="Genomic_DNA"/>
</dbReference>
<dbReference type="Proteomes" id="UP000316621">
    <property type="component" value="Chromosome 4"/>
</dbReference>
<proteinExistence type="predicted"/>
<sequence>MEKQTASFEPNTINNFLTDLTENGAPLWSQKHASIRNLLQCSRGKKLAWKKCTSFGR</sequence>
<gene>
    <name evidence="1" type="ORF">C5167_004724</name>
</gene>
<dbReference type="AlphaFoldDB" id="A0A4Y7JCF4"/>
<reference evidence="1 2" key="1">
    <citation type="journal article" date="2018" name="Science">
        <title>The opium poppy genome and morphinan production.</title>
        <authorList>
            <person name="Guo L."/>
            <person name="Winzer T."/>
            <person name="Yang X."/>
            <person name="Li Y."/>
            <person name="Ning Z."/>
            <person name="He Z."/>
            <person name="Teodor R."/>
            <person name="Lu Y."/>
            <person name="Bowser T.A."/>
            <person name="Graham I.A."/>
            <person name="Ye K."/>
        </authorList>
    </citation>
    <scope>NUCLEOTIDE SEQUENCE [LARGE SCALE GENOMIC DNA]</scope>
    <source>
        <strain evidence="2">cv. HN1</strain>
        <tissue evidence="1">Leaves</tissue>
    </source>
</reference>
<protein>
    <submittedName>
        <fullName evidence="1">Uncharacterized protein</fullName>
    </submittedName>
</protein>
<dbReference type="Gramene" id="RZC57419">
    <property type="protein sequence ID" value="RZC57419"/>
    <property type="gene ID" value="C5167_004724"/>
</dbReference>